<name>A0AAD3THV9_NEPGR</name>
<reference evidence="1" key="1">
    <citation type="submission" date="2023-05" db="EMBL/GenBank/DDBJ databases">
        <title>Nepenthes gracilis genome sequencing.</title>
        <authorList>
            <person name="Fukushima K."/>
        </authorList>
    </citation>
    <scope>NUCLEOTIDE SEQUENCE</scope>
    <source>
        <strain evidence="1">SING2019-196</strain>
    </source>
</reference>
<dbReference type="EMBL" id="BSYO01000036">
    <property type="protein sequence ID" value="GMH29469.1"/>
    <property type="molecule type" value="Genomic_DNA"/>
</dbReference>
<dbReference type="Proteomes" id="UP001279734">
    <property type="component" value="Unassembled WGS sequence"/>
</dbReference>
<sequence length="86" mass="9577">MSMNTGLHWTDGWRSDAMPGVGNFGLHSEESIFRDCFGRSAHHRSELMPECAGMCMNWSAQSEEVLGTEWCKTGVENSECICGVIF</sequence>
<proteinExistence type="predicted"/>
<organism evidence="1 2">
    <name type="scientific">Nepenthes gracilis</name>
    <name type="common">Slender pitcher plant</name>
    <dbReference type="NCBI Taxonomy" id="150966"/>
    <lineage>
        <taxon>Eukaryota</taxon>
        <taxon>Viridiplantae</taxon>
        <taxon>Streptophyta</taxon>
        <taxon>Embryophyta</taxon>
        <taxon>Tracheophyta</taxon>
        <taxon>Spermatophyta</taxon>
        <taxon>Magnoliopsida</taxon>
        <taxon>eudicotyledons</taxon>
        <taxon>Gunneridae</taxon>
        <taxon>Pentapetalae</taxon>
        <taxon>Caryophyllales</taxon>
        <taxon>Nepenthaceae</taxon>
        <taxon>Nepenthes</taxon>
    </lineage>
</organism>
<evidence type="ECO:0000313" key="1">
    <source>
        <dbReference type="EMBL" id="GMH29469.1"/>
    </source>
</evidence>
<keyword evidence="2" id="KW-1185">Reference proteome</keyword>
<dbReference type="AlphaFoldDB" id="A0AAD3THV9"/>
<evidence type="ECO:0000313" key="2">
    <source>
        <dbReference type="Proteomes" id="UP001279734"/>
    </source>
</evidence>
<comment type="caution">
    <text evidence="1">The sequence shown here is derived from an EMBL/GenBank/DDBJ whole genome shotgun (WGS) entry which is preliminary data.</text>
</comment>
<gene>
    <name evidence="1" type="ORF">Nepgr_031312</name>
</gene>
<protein>
    <submittedName>
        <fullName evidence="1">Uncharacterized protein</fullName>
    </submittedName>
</protein>
<accession>A0AAD3THV9</accession>